<accession>A0A1V6NM17</accession>
<protein>
    <submittedName>
        <fullName evidence="2">Uncharacterized protein</fullName>
    </submittedName>
</protein>
<dbReference type="STRING" id="69771.A0A1V6NM17"/>
<organism evidence="2 3">
    <name type="scientific">Penicillium decumbens</name>
    <dbReference type="NCBI Taxonomy" id="69771"/>
    <lineage>
        <taxon>Eukaryota</taxon>
        <taxon>Fungi</taxon>
        <taxon>Dikarya</taxon>
        <taxon>Ascomycota</taxon>
        <taxon>Pezizomycotina</taxon>
        <taxon>Eurotiomycetes</taxon>
        <taxon>Eurotiomycetidae</taxon>
        <taxon>Eurotiales</taxon>
        <taxon>Aspergillaceae</taxon>
        <taxon>Penicillium</taxon>
    </lineage>
</organism>
<gene>
    <name evidence="2" type="ORF">PENDEC_c085G06175</name>
</gene>
<keyword evidence="3" id="KW-1185">Reference proteome</keyword>
<feature type="compositionally biased region" description="Polar residues" evidence="1">
    <location>
        <begin position="59"/>
        <end position="71"/>
    </location>
</feature>
<dbReference type="EMBL" id="MDYL01000085">
    <property type="protein sequence ID" value="OQD65582.1"/>
    <property type="molecule type" value="Genomic_DNA"/>
</dbReference>
<evidence type="ECO:0000313" key="2">
    <source>
        <dbReference type="EMBL" id="OQD65582.1"/>
    </source>
</evidence>
<dbReference type="AlphaFoldDB" id="A0A1V6NM17"/>
<sequence length="178" mass="19010">MAANGARARPHASARREHRTNWAVSLCRIDAARAPQEAVGRRAPAPKPPTRSPPHATAPGTTPDPSLQTAGGSADMSPWRDRLPKTIHADWQASTKGKNGPDGPVLDTPPSKHPALPDPLMGRGSIPARGDITIRQPAPEGFSAGAVASLLRSMARRPIRIQLRRAGRNRRVPARILT</sequence>
<comment type="caution">
    <text evidence="2">The sequence shown here is derived from an EMBL/GenBank/DDBJ whole genome shotgun (WGS) entry which is preliminary data.</text>
</comment>
<feature type="compositionally biased region" description="Basic and acidic residues" evidence="1">
    <location>
        <begin position="78"/>
        <end position="88"/>
    </location>
</feature>
<evidence type="ECO:0000313" key="3">
    <source>
        <dbReference type="Proteomes" id="UP000191522"/>
    </source>
</evidence>
<feature type="compositionally biased region" description="Basic residues" evidence="1">
    <location>
        <begin position="8"/>
        <end position="18"/>
    </location>
</feature>
<name>A0A1V6NM17_PENDC</name>
<proteinExistence type="predicted"/>
<dbReference type="Proteomes" id="UP000191522">
    <property type="component" value="Unassembled WGS sequence"/>
</dbReference>
<evidence type="ECO:0000256" key="1">
    <source>
        <dbReference type="SAM" id="MobiDB-lite"/>
    </source>
</evidence>
<reference evidence="3" key="1">
    <citation type="journal article" date="2017" name="Nat. Microbiol.">
        <title>Global analysis of biosynthetic gene clusters reveals vast potential of secondary metabolite production in Penicillium species.</title>
        <authorList>
            <person name="Nielsen J.C."/>
            <person name="Grijseels S."/>
            <person name="Prigent S."/>
            <person name="Ji B."/>
            <person name="Dainat J."/>
            <person name="Nielsen K.F."/>
            <person name="Frisvad J.C."/>
            <person name="Workman M."/>
            <person name="Nielsen J."/>
        </authorList>
    </citation>
    <scope>NUCLEOTIDE SEQUENCE [LARGE SCALE GENOMIC DNA]</scope>
    <source>
        <strain evidence="3">IBT 11843</strain>
    </source>
</reference>
<feature type="region of interest" description="Disordered" evidence="1">
    <location>
        <begin position="1"/>
        <end position="119"/>
    </location>
</feature>
<dbReference type="OrthoDB" id="4508657at2759"/>